<organism evidence="3 4">
    <name type="scientific">Lineolata rhizophorae</name>
    <dbReference type="NCBI Taxonomy" id="578093"/>
    <lineage>
        <taxon>Eukaryota</taxon>
        <taxon>Fungi</taxon>
        <taxon>Dikarya</taxon>
        <taxon>Ascomycota</taxon>
        <taxon>Pezizomycotina</taxon>
        <taxon>Dothideomycetes</taxon>
        <taxon>Dothideomycetes incertae sedis</taxon>
        <taxon>Lineolatales</taxon>
        <taxon>Lineolataceae</taxon>
        <taxon>Lineolata</taxon>
    </lineage>
</organism>
<keyword evidence="4" id="KW-1185">Reference proteome</keyword>
<feature type="region of interest" description="Disordered" evidence="1">
    <location>
        <begin position="1017"/>
        <end position="1187"/>
    </location>
</feature>
<feature type="compositionally biased region" description="Low complexity" evidence="1">
    <location>
        <begin position="137"/>
        <end position="152"/>
    </location>
</feature>
<feature type="compositionally biased region" description="Polar residues" evidence="1">
    <location>
        <begin position="154"/>
        <end position="167"/>
    </location>
</feature>
<feature type="region of interest" description="Disordered" evidence="1">
    <location>
        <begin position="1"/>
        <end position="272"/>
    </location>
</feature>
<feature type="compositionally biased region" description="Gly residues" evidence="1">
    <location>
        <begin position="1124"/>
        <end position="1138"/>
    </location>
</feature>
<feature type="compositionally biased region" description="Low complexity" evidence="1">
    <location>
        <begin position="823"/>
        <end position="836"/>
    </location>
</feature>
<feature type="region of interest" description="Disordered" evidence="1">
    <location>
        <begin position="915"/>
        <end position="958"/>
    </location>
</feature>
<feature type="compositionally biased region" description="Gly residues" evidence="1">
    <location>
        <begin position="1147"/>
        <end position="1159"/>
    </location>
</feature>
<feature type="compositionally biased region" description="Basic and acidic residues" evidence="1">
    <location>
        <begin position="798"/>
        <end position="816"/>
    </location>
</feature>
<feature type="compositionally biased region" description="Basic and acidic residues" evidence="1">
    <location>
        <begin position="1172"/>
        <end position="1181"/>
    </location>
</feature>
<accession>A0A6A6NNJ5</accession>
<feature type="compositionally biased region" description="Low complexity" evidence="1">
    <location>
        <begin position="1160"/>
        <end position="1171"/>
    </location>
</feature>
<dbReference type="GO" id="GO:0030010">
    <property type="term" value="P:establishment of cell polarity"/>
    <property type="evidence" value="ECO:0007669"/>
    <property type="project" value="TreeGrafter"/>
</dbReference>
<feature type="compositionally biased region" description="Basic residues" evidence="1">
    <location>
        <begin position="1"/>
        <end position="13"/>
    </location>
</feature>
<feature type="compositionally biased region" description="Basic and acidic residues" evidence="1">
    <location>
        <begin position="409"/>
        <end position="420"/>
    </location>
</feature>
<feature type="compositionally biased region" description="Low complexity" evidence="1">
    <location>
        <begin position="673"/>
        <end position="684"/>
    </location>
</feature>
<dbReference type="PANTHER" id="PTHR28089:SF1">
    <property type="entry name" value="PROTEIN ZDS1-RELATED"/>
    <property type="match status" value="1"/>
</dbReference>
<evidence type="ECO:0000313" key="4">
    <source>
        <dbReference type="Proteomes" id="UP000799766"/>
    </source>
</evidence>
<feature type="compositionally biased region" description="Gly residues" evidence="1">
    <location>
        <begin position="459"/>
        <end position="471"/>
    </location>
</feature>
<feature type="compositionally biased region" description="Polar residues" evidence="1">
    <location>
        <begin position="423"/>
        <end position="433"/>
    </location>
</feature>
<dbReference type="OrthoDB" id="5589766at2759"/>
<feature type="compositionally biased region" description="Pro residues" evidence="1">
    <location>
        <begin position="631"/>
        <end position="649"/>
    </location>
</feature>
<feature type="compositionally biased region" description="Pro residues" evidence="1">
    <location>
        <begin position="656"/>
        <end position="672"/>
    </location>
</feature>
<protein>
    <recommendedName>
        <fullName evidence="2">Protein Zds1 C-terminal domain-containing protein</fullName>
    </recommendedName>
</protein>
<feature type="compositionally biased region" description="Low complexity" evidence="1">
    <location>
        <begin position="707"/>
        <end position="727"/>
    </location>
</feature>
<sequence length="1187" mass="128451">MRGGAHRRPRSRPRVSPLAPSAKQPQPPRPKQQQREEDEKEQEQPTQTSARARELERMYQARRGHAHQISISDENHHVTEAIGDMYGDEHEYPPAPRAGLHHGGSGGPVGADSRPLSFVSTPSEHQVLSYFDPRHPPSQQQHQQQQQDQRSPPHTRQQRPQMQSSHSYGPRSPTQSKSQHHSPQQQHQPRQTPSHPLQQQSLSQSQPQSPQHQSQQSRAPLGRVASNERVPQPRLNGPSKEGLTVRSSSLGRENGQTSPPAISHSPSETATHQFPLNDIDYESSPAAVAQELSNLQAIRRMSMDVHASDPDLPSFGNNFSVPAVAPASNSDEDDASHLFWVPARLHPELAPTEFKTFIQDKMEKIRRRSGSEDSLSPDGVSHQSSSSGLRRKKSMLSRQINNPTGYQDGAERLERKRSLERSNSGPNSTNNLQELEHLVSDPSTLMRRLSIDAARKSLEGGGGAGAGGAEAGGTEDMPILPPKPAGHTLKRSTRTNYRRGSLRKGERVPMSKRVANRQAETDTEVSPVSSPVANAHDEGPSFGGLQRVRTEPMPQLQEPPENFSRPTRRARSPPMPTFQERQQQQTSSSSKPSDESTAPTAEPAEGRKSPPAKPFHSRIASNGRTTAPLPGYQPPQPVPQIIETPPPQEVPRQQISPPPPRSSSHAPPPSFQPPQQHQQAKQKTPSPPPPSPPGSSGSATSGRAPVSGAQQPGGPARATAPGTGASPQRPTSPGRANAKVTFEEIANQPSPLPVNSTRTDSLSFIPTLTEDKKGRNKEKDKKEEGGSRKTSWGWLLGGEDKEKRERERAEEREREKKARAKLSGKGAGAIAAATDAKGGHDSTRLDVLQGAIDGSGASASRGRESLVLDRESLKLEEERRKESSRKSGGSDGGAGAGGKKEKEAGIFSALFGGVKKSRSADRDRDGEGGHRKKRGGSGHDRGGGFDRGLSPEPPARILRPDVDYNWTRFSILEERAIYRMAHIKLANPRRELYSQVLLSNFMYSYLAKVQQMHPQIQIPQSAAQKQAQRQRKEEEDRRRDRERAMQREGGGAGGSATAPASEELSLFQRYQEQQAQQDAARDDAASPPKDDEGRSLALPGQEARGGGSGGGGGGATTAGPTAAGAGGAQANGVGGSGGYTVASGQSYLGGGAGGTGAGGKKAYYQQQQQRQDSFEEERKGDDEDEMW</sequence>
<gene>
    <name evidence="3" type="ORF">BDY21DRAFT_375197</name>
</gene>
<feature type="compositionally biased region" description="Basic residues" evidence="1">
    <location>
        <begin position="488"/>
        <end position="502"/>
    </location>
</feature>
<dbReference type="InterPro" id="IPR013941">
    <property type="entry name" value="ZDS1_C"/>
</dbReference>
<dbReference type="AlphaFoldDB" id="A0A6A6NNJ5"/>
<feature type="domain" description="Protein Zds1 C-terminal" evidence="2">
    <location>
        <begin position="958"/>
        <end position="1010"/>
    </location>
</feature>
<dbReference type="Pfam" id="PF08632">
    <property type="entry name" value="Zds_C"/>
    <property type="match status" value="1"/>
</dbReference>
<feature type="compositionally biased region" description="Gly residues" evidence="1">
    <location>
        <begin position="1103"/>
        <end position="1116"/>
    </location>
</feature>
<feature type="compositionally biased region" description="Basic and acidic residues" evidence="1">
    <location>
        <begin position="918"/>
        <end position="929"/>
    </location>
</feature>
<feature type="compositionally biased region" description="Basic and acidic residues" evidence="1">
    <location>
        <begin position="769"/>
        <end position="787"/>
    </location>
</feature>
<feature type="compositionally biased region" description="Low complexity" evidence="1">
    <location>
        <begin position="14"/>
        <end position="24"/>
    </location>
</feature>
<dbReference type="SMART" id="SM01327">
    <property type="entry name" value="Zds_C"/>
    <property type="match status" value="1"/>
</dbReference>
<feature type="compositionally biased region" description="Basic and acidic residues" evidence="1">
    <location>
        <begin position="861"/>
        <end position="885"/>
    </location>
</feature>
<evidence type="ECO:0000256" key="1">
    <source>
        <dbReference type="SAM" id="MobiDB-lite"/>
    </source>
</evidence>
<feature type="compositionally biased region" description="Polar residues" evidence="1">
    <location>
        <begin position="396"/>
        <end position="405"/>
    </location>
</feature>
<feature type="region of interest" description="Disordered" evidence="1">
    <location>
        <begin position="457"/>
        <end position="901"/>
    </location>
</feature>
<name>A0A6A6NNJ5_9PEZI</name>
<feature type="region of interest" description="Disordered" evidence="1">
    <location>
        <begin position="365"/>
        <end position="434"/>
    </location>
</feature>
<dbReference type="GO" id="GO:0005737">
    <property type="term" value="C:cytoplasm"/>
    <property type="evidence" value="ECO:0007669"/>
    <property type="project" value="TreeGrafter"/>
</dbReference>
<feature type="compositionally biased region" description="Polar residues" evidence="1">
    <location>
        <begin position="245"/>
        <end position="272"/>
    </location>
</feature>
<proteinExistence type="predicted"/>
<dbReference type="InterPro" id="IPR040206">
    <property type="entry name" value="Zds1/2"/>
</dbReference>
<feature type="compositionally biased region" description="Polar residues" evidence="1">
    <location>
        <begin position="747"/>
        <end position="766"/>
    </location>
</feature>
<dbReference type="PANTHER" id="PTHR28089">
    <property type="entry name" value="PROTEIN ZDS1-RELATED"/>
    <property type="match status" value="1"/>
</dbReference>
<evidence type="ECO:0000313" key="3">
    <source>
        <dbReference type="EMBL" id="KAF2452853.1"/>
    </source>
</evidence>
<feature type="compositionally biased region" description="Basic and acidic residues" evidence="1">
    <location>
        <begin position="1079"/>
        <end position="1094"/>
    </location>
</feature>
<dbReference type="Proteomes" id="UP000799766">
    <property type="component" value="Unassembled WGS sequence"/>
</dbReference>
<reference evidence="3" key="1">
    <citation type="journal article" date="2020" name="Stud. Mycol.">
        <title>101 Dothideomycetes genomes: a test case for predicting lifestyles and emergence of pathogens.</title>
        <authorList>
            <person name="Haridas S."/>
            <person name="Albert R."/>
            <person name="Binder M."/>
            <person name="Bloem J."/>
            <person name="Labutti K."/>
            <person name="Salamov A."/>
            <person name="Andreopoulos B."/>
            <person name="Baker S."/>
            <person name="Barry K."/>
            <person name="Bills G."/>
            <person name="Bluhm B."/>
            <person name="Cannon C."/>
            <person name="Castanera R."/>
            <person name="Culley D."/>
            <person name="Daum C."/>
            <person name="Ezra D."/>
            <person name="Gonzalez J."/>
            <person name="Henrissat B."/>
            <person name="Kuo A."/>
            <person name="Liang C."/>
            <person name="Lipzen A."/>
            <person name="Lutzoni F."/>
            <person name="Magnuson J."/>
            <person name="Mondo S."/>
            <person name="Nolan M."/>
            <person name="Ohm R."/>
            <person name="Pangilinan J."/>
            <person name="Park H.-J."/>
            <person name="Ramirez L."/>
            <person name="Alfaro M."/>
            <person name="Sun H."/>
            <person name="Tritt A."/>
            <person name="Yoshinaga Y."/>
            <person name="Zwiers L.-H."/>
            <person name="Turgeon B."/>
            <person name="Goodwin S."/>
            <person name="Spatafora J."/>
            <person name="Crous P."/>
            <person name="Grigoriev I."/>
        </authorList>
    </citation>
    <scope>NUCLEOTIDE SEQUENCE</scope>
    <source>
        <strain evidence="3">ATCC 16933</strain>
    </source>
</reference>
<feature type="compositionally biased region" description="Low complexity" evidence="1">
    <location>
        <begin position="172"/>
        <end position="217"/>
    </location>
</feature>
<feature type="compositionally biased region" description="Basic and acidic residues" evidence="1">
    <location>
        <begin position="1030"/>
        <end position="1046"/>
    </location>
</feature>
<evidence type="ECO:0000259" key="2">
    <source>
        <dbReference type="SMART" id="SM01327"/>
    </source>
</evidence>
<dbReference type="GO" id="GO:0010971">
    <property type="term" value="P:positive regulation of G2/M transition of mitotic cell cycle"/>
    <property type="evidence" value="ECO:0007669"/>
    <property type="project" value="TreeGrafter"/>
</dbReference>
<dbReference type="EMBL" id="MU001702">
    <property type="protein sequence ID" value="KAF2452853.1"/>
    <property type="molecule type" value="Genomic_DNA"/>
</dbReference>